<accession>A0A8T7LWJ5</accession>
<dbReference type="CDD" id="cd17535">
    <property type="entry name" value="REC_NarL-like"/>
    <property type="match status" value="1"/>
</dbReference>
<protein>
    <submittedName>
        <fullName evidence="8">Response regulator transcription factor</fullName>
    </submittedName>
</protein>
<evidence type="ECO:0000313" key="10">
    <source>
        <dbReference type="Proteomes" id="UP000521676"/>
    </source>
</evidence>
<dbReference type="SMART" id="SM00421">
    <property type="entry name" value="HTH_LUXR"/>
    <property type="match status" value="1"/>
</dbReference>
<reference evidence="8 10" key="1">
    <citation type="submission" date="2020-06" db="EMBL/GenBank/DDBJ databases">
        <title>Anoxygenic phototrophic Chloroflexota member uses a Type I reaction center.</title>
        <authorList>
            <person name="Tsuji J.M."/>
            <person name="Shaw N.A."/>
            <person name="Nagashima S."/>
            <person name="Venkiteswaran J."/>
            <person name="Schiff S.L."/>
            <person name="Hanada S."/>
            <person name="Tank M."/>
            <person name="Neufeld J.D."/>
        </authorList>
    </citation>
    <scope>NUCLEOTIDE SEQUENCE [LARGE SCALE GENOMIC DNA]</scope>
    <source>
        <strain evidence="8">L227-S17</strain>
    </source>
</reference>
<name>A0A8T7LWJ5_9CHLR</name>
<proteinExistence type="predicted"/>
<evidence type="ECO:0000313" key="8">
    <source>
        <dbReference type="EMBL" id="NWJ46334.1"/>
    </source>
</evidence>
<keyword evidence="4" id="KW-0804">Transcription</keyword>
<feature type="domain" description="Response regulatory" evidence="7">
    <location>
        <begin position="6"/>
        <end position="122"/>
    </location>
</feature>
<keyword evidence="1 5" id="KW-0597">Phosphoprotein</keyword>
<gene>
    <name evidence="8" type="ORF">HXX08_10695</name>
    <name evidence="9" type="ORF">OZ401_001483</name>
</gene>
<organism evidence="8 10">
    <name type="scientific">Candidatus Chlorohelix allophototropha</name>
    <dbReference type="NCBI Taxonomy" id="3003348"/>
    <lineage>
        <taxon>Bacteria</taxon>
        <taxon>Bacillati</taxon>
        <taxon>Chloroflexota</taxon>
        <taxon>Chloroflexia</taxon>
        <taxon>Candidatus Chloroheliales</taxon>
        <taxon>Candidatus Chloroheliaceae</taxon>
        <taxon>Candidatus Chlorohelix</taxon>
    </lineage>
</organism>
<evidence type="ECO:0000259" key="7">
    <source>
        <dbReference type="PROSITE" id="PS50110"/>
    </source>
</evidence>
<dbReference type="PROSITE" id="PS50043">
    <property type="entry name" value="HTH_LUXR_2"/>
    <property type="match status" value="1"/>
</dbReference>
<evidence type="ECO:0000256" key="1">
    <source>
        <dbReference type="ARBA" id="ARBA00022553"/>
    </source>
</evidence>
<dbReference type="RefSeq" id="WP_341467592.1">
    <property type="nucleotide sequence ID" value="NZ_CP128399.1"/>
</dbReference>
<evidence type="ECO:0000256" key="5">
    <source>
        <dbReference type="PROSITE-ProRule" id="PRU00169"/>
    </source>
</evidence>
<reference evidence="9" key="2">
    <citation type="journal article" date="2024" name="Nature">
        <title>Anoxygenic phototroph of the Chloroflexota uses a type I reaction centre.</title>
        <authorList>
            <person name="Tsuji J.M."/>
            <person name="Shaw N.A."/>
            <person name="Nagashima S."/>
            <person name="Venkiteswaran J.J."/>
            <person name="Schiff S.L."/>
            <person name="Watanabe T."/>
            <person name="Fukui M."/>
            <person name="Hanada S."/>
            <person name="Tank M."/>
            <person name="Neufeld J.D."/>
        </authorList>
    </citation>
    <scope>NUCLEOTIDE SEQUENCE</scope>
    <source>
        <strain evidence="9">L227-S17</strain>
    </source>
</reference>
<dbReference type="SMART" id="SM00448">
    <property type="entry name" value="REC"/>
    <property type="match status" value="1"/>
</dbReference>
<dbReference type="SUPFAM" id="SSF52172">
    <property type="entry name" value="CheY-like"/>
    <property type="match status" value="1"/>
</dbReference>
<keyword evidence="3" id="KW-0238">DNA-binding</keyword>
<evidence type="ECO:0000313" key="9">
    <source>
        <dbReference type="EMBL" id="WJW65705.1"/>
    </source>
</evidence>
<evidence type="ECO:0000256" key="4">
    <source>
        <dbReference type="ARBA" id="ARBA00023163"/>
    </source>
</evidence>
<evidence type="ECO:0000256" key="3">
    <source>
        <dbReference type="ARBA" id="ARBA00023125"/>
    </source>
</evidence>
<evidence type="ECO:0000256" key="2">
    <source>
        <dbReference type="ARBA" id="ARBA00023015"/>
    </source>
</evidence>
<dbReference type="InterPro" id="IPR001789">
    <property type="entry name" value="Sig_transdc_resp-reg_receiver"/>
</dbReference>
<dbReference type="Gene3D" id="3.40.50.2300">
    <property type="match status" value="1"/>
</dbReference>
<dbReference type="CDD" id="cd06170">
    <property type="entry name" value="LuxR_C_like"/>
    <property type="match status" value="1"/>
</dbReference>
<dbReference type="PANTHER" id="PTHR43214:SF24">
    <property type="entry name" value="TRANSCRIPTIONAL REGULATORY PROTEIN NARL-RELATED"/>
    <property type="match status" value="1"/>
</dbReference>
<dbReference type="GO" id="GO:0003677">
    <property type="term" value="F:DNA binding"/>
    <property type="evidence" value="ECO:0007669"/>
    <property type="project" value="UniProtKB-KW"/>
</dbReference>
<dbReference type="EMBL" id="CP128399">
    <property type="protein sequence ID" value="WJW65705.1"/>
    <property type="molecule type" value="Genomic_DNA"/>
</dbReference>
<keyword evidence="2" id="KW-0805">Transcription regulation</keyword>
<dbReference type="Pfam" id="PF00072">
    <property type="entry name" value="Response_reg"/>
    <property type="match status" value="1"/>
</dbReference>
<dbReference type="GO" id="GO:0006355">
    <property type="term" value="P:regulation of DNA-templated transcription"/>
    <property type="evidence" value="ECO:0007669"/>
    <property type="project" value="InterPro"/>
</dbReference>
<dbReference type="EMBL" id="JACATZ010000001">
    <property type="protein sequence ID" value="NWJ46334.1"/>
    <property type="molecule type" value="Genomic_DNA"/>
</dbReference>
<feature type="domain" description="HTH luxR-type" evidence="6">
    <location>
        <begin position="146"/>
        <end position="211"/>
    </location>
</feature>
<dbReference type="GO" id="GO:0000160">
    <property type="term" value="P:phosphorelay signal transduction system"/>
    <property type="evidence" value="ECO:0007669"/>
    <property type="project" value="InterPro"/>
</dbReference>
<dbReference type="InterPro" id="IPR011006">
    <property type="entry name" value="CheY-like_superfamily"/>
</dbReference>
<dbReference type="InterPro" id="IPR016032">
    <property type="entry name" value="Sig_transdc_resp-reg_C-effctor"/>
</dbReference>
<evidence type="ECO:0000313" key="11">
    <source>
        <dbReference type="Proteomes" id="UP001431572"/>
    </source>
</evidence>
<dbReference type="Proteomes" id="UP001431572">
    <property type="component" value="Chromosome 1"/>
</dbReference>
<dbReference type="PANTHER" id="PTHR43214">
    <property type="entry name" value="TWO-COMPONENT RESPONSE REGULATOR"/>
    <property type="match status" value="1"/>
</dbReference>
<feature type="modified residue" description="4-aspartylphosphate" evidence="5">
    <location>
        <position position="57"/>
    </location>
</feature>
<dbReference type="Pfam" id="PF00196">
    <property type="entry name" value="GerE"/>
    <property type="match status" value="1"/>
</dbReference>
<evidence type="ECO:0000259" key="6">
    <source>
        <dbReference type="PROSITE" id="PS50043"/>
    </source>
</evidence>
<dbReference type="InterPro" id="IPR058245">
    <property type="entry name" value="NreC/VraR/RcsB-like_REC"/>
</dbReference>
<dbReference type="SUPFAM" id="SSF46894">
    <property type="entry name" value="C-terminal effector domain of the bipartite response regulators"/>
    <property type="match status" value="1"/>
</dbReference>
<dbReference type="InterPro" id="IPR039420">
    <property type="entry name" value="WalR-like"/>
</dbReference>
<dbReference type="Proteomes" id="UP000521676">
    <property type="component" value="Unassembled WGS sequence"/>
</dbReference>
<keyword evidence="11" id="KW-1185">Reference proteome</keyword>
<dbReference type="PROSITE" id="PS00622">
    <property type="entry name" value="HTH_LUXR_1"/>
    <property type="match status" value="1"/>
</dbReference>
<sequence length="219" mass="24375">MPDKIRVLLADDHAVLRSGLRALLNAEPDIEVIGEAGNGEEAVKLTYELKPDVLVLDLNMPGLGGLGALKKIRGTNSPSKVLVLTMYSEERYLYQVLQQGGSGYVLKSSADTDLLEAIRTVQTGNVYLYPAATKLLLRGYLSRRDEEEKTAVLSDREEEVLRLTAEGYTSQEIGEKLVISSKTVDTYRSRIMEKLGLHHRSELVRYALKHGLLEPSFEE</sequence>
<dbReference type="PRINTS" id="PR00038">
    <property type="entry name" value="HTHLUXR"/>
</dbReference>
<dbReference type="PROSITE" id="PS50110">
    <property type="entry name" value="RESPONSE_REGULATORY"/>
    <property type="match status" value="1"/>
</dbReference>
<dbReference type="InterPro" id="IPR000792">
    <property type="entry name" value="Tscrpt_reg_LuxR_C"/>
</dbReference>
<dbReference type="AlphaFoldDB" id="A0A8T7LWJ5"/>